<evidence type="ECO:0000256" key="4">
    <source>
        <dbReference type="RuleBase" id="RU003615"/>
    </source>
</evidence>
<keyword evidence="2 5" id="KW-0378">Hydrolase</keyword>
<evidence type="ECO:0000259" key="6">
    <source>
        <dbReference type="SMART" id="SM00642"/>
    </source>
</evidence>
<dbReference type="CDD" id="cd11316">
    <property type="entry name" value="AmyAc_bac2_AmyA"/>
    <property type="match status" value="1"/>
</dbReference>
<dbReference type="Gene3D" id="3.90.400.10">
    <property type="entry name" value="Oligo-1,6-glucosidase, Domain 2"/>
    <property type="match status" value="1"/>
</dbReference>
<dbReference type="PANTHER" id="PTHR10357">
    <property type="entry name" value="ALPHA-AMYLASE FAMILY MEMBER"/>
    <property type="match status" value="1"/>
</dbReference>
<dbReference type="Proteomes" id="UP000613030">
    <property type="component" value="Unassembled WGS sequence"/>
</dbReference>
<dbReference type="SUPFAM" id="SSF51011">
    <property type="entry name" value="Glycosyl hydrolase domain"/>
    <property type="match status" value="1"/>
</dbReference>
<dbReference type="Pfam" id="PF23915">
    <property type="entry name" value="SusG_C"/>
    <property type="match status" value="1"/>
</dbReference>
<evidence type="ECO:0000313" key="8">
    <source>
        <dbReference type="Proteomes" id="UP000613030"/>
    </source>
</evidence>
<evidence type="ECO:0000256" key="3">
    <source>
        <dbReference type="ARBA" id="ARBA00023295"/>
    </source>
</evidence>
<proteinExistence type="inferred from homology"/>
<dbReference type="Gene3D" id="2.60.40.1180">
    <property type="entry name" value="Golgi alpha-mannosidase II"/>
    <property type="match status" value="1"/>
</dbReference>
<evidence type="ECO:0000313" key="7">
    <source>
        <dbReference type="EMBL" id="MBL0743654.1"/>
    </source>
</evidence>
<sequence>MFARFTCVALFCSWALWSCKPPEVNVATWPQGVKYEVFVLSFADGNGDGKGDLKGLTAKLDYLQDLGVNGIWLMPIMNAPSYHKYDVMDYKSIHADYGTPEDFRAFIAEAHRHGIKVIIDLILNHTGTEHPWFKGATQGKNNPYRHYYVWAKKDSIRTQMAKKTTSFDSDNITQWHPVNGDTQAEHYYGYFWAGMPDLNFDNPRVKQEFMEIGKFWLSDMQVDGFRLDAARHIFPTDRAADNHAFWQEFRQAMQYLKPDVYLVGEVWADAKEVAPYLKGLPSLFNFDMGYAITDVVNAGRDTMKLIERYKRISDYYRASTPEYTDAIFLKNHDQNRILSELGGDPGKMRVAAGILMTLPGTPYVYYGEEIGMLGKKPDEYIREPFVWATDDKAKENLQTSWEQPRYSTAQTVTPASLQQNDPASLYNAYRNLIHFRNSSKALTFGTIDPSGVNVAEVVSFKRTHEGETVLVLHNVSDVEVTVTLENSNAAFNTIVFDSNGTTKLNNGELTLPAYATVILKPKQA</sequence>
<comment type="caution">
    <text evidence="7">The sequence shown here is derived from an EMBL/GenBank/DDBJ whole genome shotgun (WGS) entry which is preliminary data.</text>
</comment>
<evidence type="ECO:0000256" key="1">
    <source>
        <dbReference type="ARBA" id="ARBA00008061"/>
    </source>
</evidence>
<comment type="similarity">
    <text evidence="1 4">Belongs to the glycosyl hydrolase 13 family.</text>
</comment>
<gene>
    <name evidence="7" type="ORF">JI741_20640</name>
</gene>
<dbReference type="SMART" id="SM00642">
    <property type="entry name" value="Aamy"/>
    <property type="match status" value="1"/>
</dbReference>
<dbReference type="Gene3D" id="3.20.20.80">
    <property type="entry name" value="Glycosidases"/>
    <property type="match status" value="1"/>
</dbReference>
<dbReference type="InterPro" id="IPR045857">
    <property type="entry name" value="O16G_dom_2"/>
</dbReference>
<dbReference type="InterPro" id="IPR013780">
    <property type="entry name" value="Glyco_hydro_b"/>
</dbReference>
<comment type="catalytic activity">
    <reaction evidence="5">
        <text>Endohydrolysis of (1-&gt;4)-alpha-D-glucosidic linkages in polysaccharides containing three or more (1-&gt;4)-alpha-linked D-glucose units.</text>
        <dbReference type="EC" id="3.2.1.1"/>
    </reaction>
</comment>
<keyword evidence="3 5" id="KW-0326">Glycosidase</keyword>
<dbReference type="InterPro" id="IPR006046">
    <property type="entry name" value="Alpha_amylase"/>
</dbReference>
<evidence type="ECO:0000256" key="5">
    <source>
        <dbReference type="RuleBase" id="RU361134"/>
    </source>
</evidence>
<organism evidence="7 8">
    <name type="scientific">Chryseolinea lacunae</name>
    <dbReference type="NCBI Taxonomy" id="2801331"/>
    <lineage>
        <taxon>Bacteria</taxon>
        <taxon>Pseudomonadati</taxon>
        <taxon>Bacteroidota</taxon>
        <taxon>Cytophagia</taxon>
        <taxon>Cytophagales</taxon>
        <taxon>Fulvivirgaceae</taxon>
        <taxon>Chryseolinea</taxon>
    </lineage>
</organism>
<dbReference type="EC" id="3.2.1.1" evidence="5"/>
<protein>
    <recommendedName>
        <fullName evidence="5">Alpha-amylase</fullName>
        <ecNumber evidence="5">3.2.1.1</ecNumber>
    </recommendedName>
</protein>
<dbReference type="InterPro" id="IPR056300">
    <property type="entry name" value="SusG-like_C"/>
</dbReference>
<dbReference type="Pfam" id="PF00128">
    <property type="entry name" value="Alpha-amylase"/>
    <property type="match status" value="1"/>
</dbReference>
<accession>A0ABS1KW05</accession>
<dbReference type="PRINTS" id="PR00110">
    <property type="entry name" value="ALPHAAMYLASE"/>
</dbReference>
<dbReference type="EMBL" id="JAERRB010000007">
    <property type="protein sequence ID" value="MBL0743654.1"/>
    <property type="molecule type" value="Genomic_DNA"/>
</dbReference>
<dbReference type="InterPro" id="IPR006047">
    <property type="entry name" value="GH13_cat_dom"/>
</dbReference>
<reference evidence="7 8" key="1">
    <citation type="submission" date="2021-01" db="EMBL/GenBank/DDBJ databases">
        <title>Chryseolinea sp. Jin1 Genome sequencing and assembly.</title>
        <authorList>
            <person name="Kim I."/>
        </authorList>
    </citation>
    <scope>NUCLEOTIDE SEQUENCE [LARGE SCALE GENOMIC DNA]</scope>
    <source>
        <strain evidence="7 8">Jin1</strain>
    </source>
</reference>
<dbReference type="InterPro" id="IPR017853">
    <property type="entry name" value="GH"/>
</dbReference>
<dbReference type="SUPFAM" id="SSF51445">
    <property type="entry name" value="(Trans)glycosidases"/>
    <property type="match status" value="1"/>
</dbReference>
<name>A0ABS1KW05_9BACT</name>
<keyword evidence="5" id="KW-0119">Carbohydrate metabolism</keyword>
<dbReference type="RefSeq" id="WP_202013005.1">
    <property type="nucleotide sequence ID" value="NZ_JAERRB010000007.1"/>
</dbReference>
<evidence type="ECO:0000256" key="2">
    <source>
        <dbReference type="ARBA" id="ARBA00022801"/>
    </source>
</evidence>
<feature type="domain" description="Glycosyl hydrolase family 13 catalytic" evidence="6">
    <location>
        <begin position="36"/>
        <end position="416"/>
    </location>
</feature>
<dbReference type="PANTHER" id="PTHR10357:SF179">
    <property type="entry name" value="NEUTRAL AND BASIC AMINO ACID TRANSPORT PROTEIN RBAT"/>
    <property type="match status" value="1"/>
</dbReference>
<keyword evidence="8" id="KW-1185">Reference proteome</keyword>